<dbReference type="Proteomes" id="UP000315914">
    <property type="component" value="Unassembled WGS sequence"/>
</dbReference>
<evidence type="ECO:0000313" key="2">
    <source>
        <dbReference type="Proteomes" id="UP000315914"/>
    </source>
</evidence>
<accession>A0A560HX62</accession>
<proteinExistence type="predicted"/>
<evidence type="ECO:0000313" key="1">
    <source>
        <dbReference type="EMBL" id="TWB69467.1"/>
    </source>
</evidence>
<protein>
    <submittedName>
        <fullName evidence="1">Uncharacterized protein</fullName>
    </submittedName>
</protein>
<organism evidence="1 2">
    <name type="scientific">Bradyrhizobium sacchari</name>
    <dbReference type="NCBI Taxonomy" id="1399419"/>
    <lineage>
        <taxon>Bacteria</taxon>
        <taxon>Pseudomonadati</taxon>
        <taxon>Pseudomonadota</taxon>
        <taxon>Alphaproteobacteria</taxon>
        <taxon>Hyphomicrobiales</taxon>
        <taxon>Nitrobacteraceae</taxon>
        <taxon>Bradyrhizobium</taxon>
    </lineage>
</organism>
<gene>
    <name evidence="1" type="ORF">FBZ95_10963</name>
</gene>
<comment type="caution">
    <text evidence="1">The sequence shown here is derived from an EMBL/GenBank/DDBJ whole genome shotgun (WGS) entry which is preliminary data.</text>
</comment>
<dbReference type="EMBL" id="VITW01000009">
    <property type="protein sequence ID" value="TWB69467.1"/>
    <property type="molecule type" value="Genomic_DNA"/>
</dbReference>
<reference evidence="1 2" key="1">
    <citation type="submission" date="2019-06" db="EMBL/GenBank/DDBJ databases">
        <title>Genomic Encyclopedia of Type Strains, Phase IV (KMG-V): Genome sequencing to study the core and pangenomes of soil and plant-associated prokaryotes.</title>
        <authorList>
            <person name="Whitman W."/>
        </authorList>
    </citation>
    <scope>NUCLEOTIDE SEQUENCE [LARGE SCALE GENOMIC DNA]</scope>
    <source>
        <strain evidence="1 2">BR 10556</strain>
    </source>
</reference>
<sequence>MHFVQILPNRTRDLFARAIEAKPMRSGDPGKPKPRRMVAPAVRHGYGPARNTATDIGPIEAARHKVRTDARAACRLYQLHIGDFASPSPTDQEPRSLVAHLLAARCVDRRFQEALSALLQRMRRSFRLCDFGPERPVAGRIRAPAEQYRQRSPRDPELVRAARRRPCRISMAPRRAVAGYALDYLCRGSTNMCVTLITGQGSPI</sequence>
<dbReference type="AlphaFoldDB" id="A0A560HX62"/>
<keyword evidence="2" id="KW-1185">Reference proteome</keyword>
<name>A0A560HX62_9BRAD</name>